<dbReference type="GO" id="GO:0003824">
    <property type="term" value="F:catalytic activity"/>
    <property type="evidence" value="ECO:0007669"/>
    <property type="project" value="InterPro"/>
</dbReference>
<dbReference type="PIRSF" id="PIRSF004954">
    <property type="entry name" value="Radical_SAM"/>
    <property type="match status" value="1"/>
</dbReference>
<accession>A0A5K8A0S1</accession>
<dbReference type="KEGG" id="dov:DSCO28_66980"/>
<reference evidence="2 3" key="1">
    <citation type="submission" date="2019-11" db="EMBL/GenBank/DDBJ databases">
        <title>Comparative genomics of hydrocarbon-degrading Desulfosarcina strains.</title>
        <authorList>
            <person name="Watanabe M."/>
            <person name="Kojima H."/>
            <person name="Fukui M."/>
        </authorList>
    </citation>
    <scope>NUCLEOTIDE SEQUENCE [LARGE SCALE GENOMIC DNA]</scope>
    <source>
        <strain evidence="2 3">28bB2T</strain>
    </source>
</reference>
<dbReference type="GO" id="GO:0051536">
    <property type="term" value="F:iron-sulfur cluster binding"/>
    <property type="evidence" value="ECO:0007669"/>
    <property type="project" value="InterPro"/>
</dbReference>
<dbReference type="EMBL" id="AP021876">
    <property type="protein sequence ID" value="BBO86132.1"/>
    <property type="molecule type" value="Genomic_DNA"/>
</dbReference>
<evidence type="ECO:0000259" key="1">
    <source>
        <dbReference type="SMART" id="SM00729"/>
    </source>
</evidence>
<dbReference type="InterPro" id="IPR005909">
    <property type="entry name" value="RaSEA"/>
</dbReference>
<gene>
    <name evidence="2" type="ORF">DSCO28_66980</name>
</gene>
<dbReference type="RefSeq" id="WP_155325529.1">
    <property type="nucleotide sequence ID" value="NZ_AP021876.1"/>
</dbReference>
<dbReference type="InterPro" id="IPR058240">
    <property type="entry name" value="rSAM_sf"/>
</dbReference>
<dbReference type="SUPFAM" id="SSF102114">
    <property type="entry name" value="Radical SAM enzymes"/>
    <property type="match status" value="1"/>
</dbReference>
<evidence type="ECO:0000313" key="3">
    <source>
        <dbReference type="Proteomes" id="UP000425960"/>
    </source>
</evidence>
<proteinExistence type="predicted"/>
<name>A0A5K8A0S1_9BACT</name>
<dbReference type="Proteomes" id="UP000425960">
    <property type="component" value="Chromosome"/>
</dbReference>
<organism evidence="2 3">
    <name type="scientific">Desulfosarcina ovata subsp. sediminis</name>
    <dbReference type="NCBI Taxonomy" id="885957"/>
    <lineage>
        <taxon>Bacteria</taxon>
        <taxon>Pseudomonadati</taxon>
        <taxon>Thermodesulfobacteriota</taxon>
        <taxon>Desulfobacteria</taxon>
        <taxon>Desulfobacterales</taxon>
        <taxon>Desulfosarcinaceae</taxon>
        <taxon>Desulfosarcina</taxon>
    </lineage>
</organism>
<dbReference type="SMART" id="SM00729">
    <property type="entry name" value="Elp3"/>
    <property type="match status" value="1"/>
</dbReference>
<dbReference type="InterPro" id="IPR006638">
    <property type="entry name" value="Elp3/MiaA/NifB-like_rSAM"/>
</dbReference>
<feature type="domain" description="Elp3/MiaA/NifB-like radical SAM core" evidence="1">
    <location>
        <begin position="49"/>
        <end position="279"/>
    </location>
</feature>
<evidence type="ECO:0000313" key="2">
    <source>
        <dbReference type="EMBL" id="BBO86132.1"/>
    </source>
</evidence>
<dbReference type="AlphaFoldDB" id="A0A5K8A0S1"/>
<protein>
    <submittedName>
        <fullName evidence="2">TIGR01210 family radical SAM protein</fullName>
    </submittedName>
</protein>
<sequence length="380" mass="43869">MPYSNDRLKMKISQLVKVFRKPIEKTITEEPRYISYDRIIQPDGKVLNRKKVILMSNGCSVPTCTMCPFTNENMFGLTSKVAENNFLKQVQHIFYSDINPRQYDVLAIYNDGSFFSEVEMPQKVILKIAEEVTKSKAKRLVVESLPQFINEDKIKSFTDILGKNTKLEVGMGLQSANEFIRNVCINTNFTNDRFERAVEVLRKYEVDVKSYILIKPPFLDEREAFIDAIDTIDYLVNLRLFSITLCPTRVAKNTLAYELYLKGFYSPPNLWTIVDILKLKYESAKLRVACINLRGDDFDSIMPRACDLCSSSLIRSLERFSTNQNINDLPNNCQCHNNRAYFDSGEIDYEHLHSKIEYQINALYKDNPTNKFSGPKGPGR</sequence>